<dbReference type="PATRIC" id="fig|670052.7.peg.547"/>
<dbReference type="Pfam" id="PF08386">
    <property type="entry name" value="Abhydrolase_4"/>
    <property type="match status" value="1"/>
</dbReference>
<evidence type="ECO:0000256" key="3">
    <source>
        <dbReference type="ARBA" id="ARBA00022801"/>
    </source>
</evidence>
<organism evidence="6 7">
    <name type="scientific">Cryobacterium arcticum</name>
    <dbReference type="NCBI Taxonomy" id="670052"/>
    <lineage>
        <taxon>Bacteria</taxon>
        <taxon>Bacillati</taxon>
        <taxon>Actinomycetota</taxon>
        <taxon>Actinomycetes</taxon>
        <taxon>Micrococcales</taxon>
        <taxon>Microbacteriaceae</taxon>
        <taxon>Cryobacterium</taxon>
    </lineage>
</organism>
<proteinExistence type="inferred from homology"/>
<keyword evidence="7" id="KW-1185">Reference proteome</keyword>
<dbReference type="InterPro" id="IPR029058">
    <property type="entry name" value="AB_hydrolase_fold"/>
</dbReference>
<dbReference type="STRING" id="670052.PA27867_0522"/>
<feature type="domain" description="Peptidase S33 tripeptidyl aminopeptidase-like C-terminal" evidence="5">
    <location>
        <begin position="409"/>
        <end position="510"/>
    </location>
</feature>
<dbReference type="SUPFAM" id="SSF53474">
    <property type="entry name" value="alpha/beta-Hydrolases"/>
    <property type="match status" value="1"/>
</dbReference>
<evidence type="ECO:0000256" key="1">
    <source>
        <dbReference type="ARBA" id="ARBA00010088"/>
    </source>
</evidence>
<evidence type="ECO:0000256" key="4">
    <source>
        <dbReference type="SAM" id="SignalP"/>
    </source>
</evidence>
<evidence type="ECO:0000313" key="7">
    <source>
        <dbReference type="Proteomes" id="UP000092582"/>
    </source>
</evidence>
<dbReference type="Gene3D" id="3.40.50.1820">
    <property type="entry name" value="alpha/beta hydrolase"/>
    <property type="match status" value="1"/>
</dbReference>
<dbReference type="InterPro" id="IPR051601">
    <property type="entry name" value="Serine_prot/Carboxylest_S33"/>
</dbReference>
<sequence precursor="true">MSKRTRVFTTMAAAVALTLGLTGCVPWFLPQPAPSTSTPTGENVEGDLAPFYGQVLAWTDCEDGMHCTTATAPLDWDDPAAGSVDLALVRHPATGDRIGSLLVNPGGPGGSGYDFVKDSVDYATDAALQARYDIVGFDPRGVGKSSAVACYDPAQMDEYLYGLTTAERGSDAWLQEQEASAAGFAAACADKTGALLGEVDTKSAARDLDLLRAVLGDKQLNYLGFSYGTFLGATYAELYPDKVGRLVLDGALDPSTSNFEVTSTQAKGFESALRAYLTDCLAGKDCPFDGTVDDAMATISALLASVDASPITASDGRQLGANSLLTAIIYPLYQATAWSYLSDMFEGVLQGSADGAMQFADAYNGRNADGTYLDNSTEAFMAINCVDYAYNADPASMRAEAAQIEQIAPTIGKYMAYGDISCAAWPYTFTGERQEIHASGAAPILVVGTTNDPATPYVWAQNLAAQLDSGQLVTYEGEGHTAYNKSNSCVNDAVDNYLIDGTVPATDPMC</sequence>
<protein>
    <submittedName>
        <fullName evidence="6">Peptidase</fullName>
    </submittedName>
</protein>
<evidence type="ECO:0000313" key="6">
    <source>
        <dbReference type="EMBL" id="ANP71491.1"/>
    </source>
</evidence>
<evidence type="ECO:0000256" key="2">
    <source>
        <dbReference type="ARBA" id="ARBA00022729"/>
    </source>
</evidence>
<dbReference type="RefSeq" id="WP_420480685.1">
    <property type="nucleotide sequence ID" value="NZ_CP016282.1"/>
</dbReference>
<gene>
    <name evidence="6" type="ORF">PA27867_0522</name>
</gene>
<dbReference type="Proteomes" id="UP000092582">
    <property type="component" value="Chromosome 1"/>
</dbReference>
<dbReference type="PROSITE" id="PS51257">
    <property type="entry name" value="PROKAR_LIPOPROTEIN"/>
    <property type="match status" value="1"/>
</dbReference>
<feature type="chain" id="PRO_5039388755" evidence="4">
    <location>
        <begin position="28"/>
        <end position="510"/>
    </location>
</feature>
<comment type="similarity">
    <text evidence="1">Belongs to the peptidase S33 family.</text>
</comment>
<feature type="signal peptide" evidence="4">
    <location>
        <begin position="1"/>
        <end position="27"/>
    </location>
</feature>
<dbReference type="PANTHER" id="PTHR43248:SF29">
    <property type="entry name" value="TRIPEPTIDYL AMINOPEPTIDASE"/>
    <property type="match status" value="1"/>
</dbReference>
<reference evidence="6 7" key="1">
    <citation type="submission" date="2016-06" db="EMBL/GenBank/DDBJ databases">
        <title>Genome sequencing of Cryobacterium arcticum PAMC 27867.</title>
        <authorList>
            <person name="Lee J."/>
            <person name="Kim O.-S."/>
        </authorList>
    </citation>
    <scope>NUCLEOTIDE SEQUENCE [LARGE SCALE GENOMIC DNA]</scope>
    <source>
        <strain evidence="6 7">PAMC 27867</strain>
    </source>
</reference>
<keyword evidence="2 4" id="KW-0732">Signal</keyword>
<dbReference type="KEGG" id="cart:PA27867_0522"/>
<dbReference type="PANTHER" id="PTHR43248">
    <property type="entry name" value="2-SUCCINYL-6-HYDROXY-2,4-CYCLOHEXADIENE-1-CARBOXYLATE SYNTHASE"/>
    <property type="match status" value="1"/>
</dbReference>
<accession>A0A1B1BFZ2</accession>
<dbReference type="EMBL" id="CP016282">
    <property type="protein sequence ID" value="ANP71491.1"/>
    <property type="molecule type" value="Genomic_DNA"/>
</dbReference>
<evidence type="ECO:0000259" key="5">
    <source>
        <dbReference type="Pfam" id="PF08386"/>
    </source>
</evidence>
<name>A0A1B1BFZ2_9MICO</name>
<dbReference type="AlphaFoldDB" id="A0A1B1BFZ2"/>
<dbReference type="GO" id="GO:0016787">
    <property type="term" value="F:hydrolase activity"/>
    <property type="evidence" value="ECO:0007669"/>
    <property type="project" value="UniProtKB-KW"/>
</dbReference>
<keyword evidence="3" id="KW-0378">Hydrolase</keyword>
<dbReference type="InterPro" id="IPR013595">
    <property type="entry name" value="Pept_S33_TAP-like_C"/>
</dbReference>